<proteinExistence type="predicted"/>
<protein>
    <recommendedName>
        <fullName evidence="5">Transposable element</fullName>
    </recommendedName>
</protein>
<feature type="domain" description="Transposable element P transposase-like GTP-binding insertion" evidence="1">
    <location>
        <begin position="36"/>
        <end position="149"/>
    </location>
</feature>
<dbReference type="InterPro" id="IPR048367">
    <property type="entry name" value="TNP-like_RNaseH_C"/>
</dbReference>
<accession>A0A9J6FNN8</accession>
<feature type="domain" description="Transposable element P transposase-like RNase H C-terminal" evidence="2">
    <location>
        <begin position="218"/>
        <end position="246"/>
    </location>
</feature>
<dbReference type="OrthoDB" id="6500670at2759"/>
<dbReference type="Proteomes" id="UP000821853">
    <property type="component" value="Chromosome 10"/>
</dbReference>
<keyword evidence="4" id="KW-1185">Reference proteome</keyword>
<organism evidence="3 4">
    <name type="scientific">Haemaphysalis longicornis</name>
    <name type="common">Bush tick</name>
    <dbReference type="NCBI Taxonomy" id="44386"/>
    <lineage>
        <taxon>Eukaryota</taxon>
        <taxon>Metazoa</taxon>
        <taxon>Ecdysozoa</taxon>
        <taxon>Arthropoda</taxon>
        <taxon>Chelicerata</taxon>
        <taxon>Arachnida</taxon>
        <taxon>Acari</taxon>
        <taxon>Parasitiformes</taxon>
        <taxon>Ixodida</taxon>
        <taxon>Ixodoidea</taxon>
        <taxon>Ixodidae</taxon>
        <taxon>Haemaphysalinae</taxon>
        <taxon>Haemaphysalis</taxon>
    </lineage>
</organism>
<evidence type="ECO:0000259" key="1">
    <source>
        <dbReference type="Pfam" id="PF21788"/>
    </source>
</evidence>
<dbReference type="Pfam" id="PF21788">
    <property type="entry name" value="TNP-like_GBD"/>
    <property type="match status" value="1"/>
</dbReference>
<gene>
    <name evidence="3" type="ORF">HPB48_018461</name>
</gene>
<dbReference type="InterPro" id="IPR048366">
    <property type="entry name" value="TNP-like_GBD"/>
</dbReference>
<reference evidence="3 4" key="1">
    <citation type="journal article" date="2020" name="Cell">
        <title>Large-Scale Comparative Analyses of Tick Genomes Elucidate Their Genetic Diversity and Vector Capacities.</title>
        <authorList>
            <consortium name="Tick Genome and Microbiome Consortium (TIGMIC)"/>
            <person name="Jia N."/>
            <person name="Wang J."/>
            <person name="Shi W."/>
            <person name="Du L."/>
            <person name="Sun Y."/>
            <person name="Zhan W."/>
            <person name="Jiang J.F."/>
            <person name="Wang Q."/>
            <person name="Zhang B."/>
            <person name="Ji P."/>
            <person name="Bell-Sakyi L."/>
            <person name="Cui X.M."/>
            <person name="Yuan T.T."/>
            <person name="Jiang B.G."/>
            <person name="Yang W.F."/>
            <person name="Lam T.T."/>
            <person name="Chang Q.C."/>
            <person name="Ding S.J."/>
            <person name="Wang X.J."/>
            <person name="Zhu J.G."/>
            <person name="Ruan X.D."/>
            <person name="Zhao L."/>
            <person name="Wei J.T."/>
            <person name="Ye R.Z."/>
            <person name="Que T.C."/>
            <person name="Du C.H."/>
            <person name="Zhou Y.H."/>
            <person name="Cheng J.X."/>
            <person name="Dai P.F."/>
            <person name="Guo W.B."/>
            <person name="Han X.H."/>
            <person name="Huang E.J."/>
            <person name="Li L.F."/>
            <person name="Wei W."/>
            <person name="Gao Y.C."/>
            <person name="Liu J.Z."/>
            <person name="Shao H.Z."/>
            <person name="Wang X."/>
            <person name="Wang C.C."/>
            <person name="Yang T.C."/>
            <person name="Huo Q.B."/>
            <person name="Li W."/>
            <person name="Chen H.Y."/>
            <person name="Chen S.E."/>
            <person name="Zhou L.G."/>
            <person name="Ni X.B."/>
            <person name="Tian J.H."/>
            <person name="Sheng Y."/>
            <person name="Liu T."/>
            <person name="Pan Y.S."/>
            <person name="Xia L.Y."/>
            <person name="Li J."/>
            <person name="Zhao F."/>
            <person name="Cao W.C."/>
        </authorList>
    </citation>
    <scope>NUCLEOTIDE SEQUENCE [LARGE SCALE GENOMIC DNA]</scope>
    <source>
        <strain evidence="3">HaeL-2018</strain>
    </source>
</reference>
<dbReference type="AlphaFoldDB" id="A0A9J6FNN8"/>
<dbReference type="VEuPathDB" id="VectorBase:HLOH_064111"/>
<evidence type="ECO:0008006" key="5">
    <source>
        <dbReference type="Google" id="ProtNLM"/>
    </source>
</evidence>
<dbReference type="EMBL" id="JABSTR010000002">
    <property type="protein sequence ID" value="KAH9364653.1"/>
    <property type="molecule type" value="Genomic_DNA"/>
</dbReference>
<dbReference type="PANTHER" id="PTHR47577:SF2">
    <property type="entry name" value="THAP DOMAIN CONTAINING 9"/>
    <property type="match status" value="1"/>
</dbReference>
<sequence>MWRQFGINGSPKKTVCKVKHPADETRSLHFLSDFPHLVKCARNSVVKTGLEIPEGRVKTDVVKEAWKCDNSNVVRLQAMPHLTRAVIEPNGFEKMKVNYAFTFFSDEVLRGLSAYKEDIEDTCGSGSTEATVSFVRRMSKLISAMTSRCSRDAMRPKSQALSEVENFLSYLNAWESEVKLGFISKATAEGLRVTLTSTISILDYCTGKLGYKYLLTSRMSQDPLENIFGILRQMSASNDHPTPAQFLLSANCLPFCSLPKAPGNGNVPPTVLKSLLDKKENPKEAQSRLDQLMDVGCLNAVHELLESCDMLPDHSSIATARSASRITYYETGYVARKMLSKTKCEGCSKALLLSAGCEAPKEACLTKEIDKGGLLYPSKDLQEFVAKIEDAFTYCFSHNKLKANSYLDLISCLAQNRINFVGCTQHRQDVTNSLIKFYTLTRLHFLVKAQNLAMQERRQRMHFLKMSRVT</sequence>
<dbReference type="OMA" id="YLNAWES"/>
<dbReference type="Pfam" id="PF21789">
    <property type="entry name" value="TNP-like_RNaseH_C"/>
    <property type="match status" value="1"/>
</dbReference>
<evidence type="ECO:0000313" key="3">
    <source>
        <dbReference type="EMBL" id="KAH9364653.1"/>
    </source>
</evidence>
<dbReference type="PANTHER" id="PTHR47577">
    <property type="entry name" value="THAP DOMAIN-CONTAINING PROTEIN 6"/>
    <property type="match status" value="1"/>
</dbReference>
<evidence type="ECO:0000313" key="4">
    <source>
        <dbReference type="Proteomes" id="UP000821853"/>
    </source>
</evidence>
<comment type="caution">
    <text evidence="3">The sequence shown here is derived from an EMBL/GenBank/DDBJ whole genome shotgun (WGS) entry which is preliminary data.</text>
</comment>
<evidence type="ECO:0000259" key="2">
    <source>
        <dbReference type="Pfam" id="PF21789"/>
    </source>
</evidence>
<name>A0A9J6FNN8_HAELO</name>